<reference evidence="3" key="1">
    <citation type="journal article" date="2019" name="Int. J. Syst. Evol. Microbiol.">
        <title>The Global Catalogue of Microorganisms (GCM) 10K type strain sequencing project: providing services to taxonomists for standard genome sequencing and annotation.</title>
        <authorList>
            <consortium name="The Broad Institute Genomics Platform"/>
            <consortium name="The Broad Institute Genome Sequencing Center for Infectious Disease"/>
            <person name="Wu L."/>
            <person name="Ma J."/>
        </authorList>
    </citation>
    <scope>NUCLEOTIDE SEQUENCE [LARGE SCALE GENOMIC DNA]</scope>
    <source>
        <strain evidence="3">JCM 17326</strain>
    </source>
</reference>
<evidence type="ECO:0000313" key="3">
    <source>
        <dbReference type="Proteomes" id="UP001500630"/>
    </source>
</evidence>
<keyword evidence="3" id="KW-1185">Reference proteome</keyword>
<feature type="signal peptide" evidence="1">
    <location>
        <begin position="1"/>
        <end position="21"/>
    </location>
</feature>
<gene>
    <name evidence="2" type="ORF">GCM10022419_108400</name>
</gene>
<protein>
    <submittedName>
        <fullName evidence="2">Uncharacterized protein</fullName>
    </submittedName>
</protein>
<dbReference type="Proteomes" id="UP001500630">
    <property type="component" value="Unassembled WGS sequence"/>
</dbReference>
<sequence length="119" mass="12536">MATGGLALIGTSLLVSSPAQAQAQVMAQAHGNPPCYARSGHLYCGNKACARPHVTRPVLAYQDIRDSAVKYVDCRARDCAQHVTVTLSGESYAPPVPVIDRAYVSRSPSWNANSAPTPG</sequence>
<evidence type="ECO:0000313" key="2">
    <source>
        <dbReference type="EMBL" id="GAA3605914.1"/>
    </source>
</evidence>
<name>A0ABP6ZGZ5_9ACTN</name>
<feature type="chain" id="PRO_5046143055" evidence="1">
    <location>
        <begin position="22"/>
        <end position="119"/>
    </location>
</feature>
<keyword evidence="1" id="KW-0732">Signal</keyword>
<evidence type="ECO:0000256" key="1">
    <source>
        <dbReference type="SAM" id="SignalP"/>
    </source>
</evidence>
<organism evidence="2 3">
    <name type="scientific">Nonomuraea rosea</name>
    <dbReference type="NCBI Taxonomy" id="638574"/>
    <lineage>
        <taxon>Bacteria</taxon>
        <taxon>Bacillati</taxon>
        <taxon>Actinomycetota</taxon>
        <taxon>Actinomycetes</taxon>
        <taxon>Streptosporangiales</taxon>
        <taxon>Streptosporangiaceae</taxon>
        <taxon>Nonomuraea</taxon>
    </lineage>
</organism>
<proteinExistence type="predicted"/>
<accession>A0ABP6ZGZ5</accession>
<dbReference type="RefSeq" id="WP_345574526.1">
    <property type="nucleotide sequence ID" value="NZ_BAABDQ010000041.1"/>
</dbReference>
<dbReference type="EMBL" id="BAABDQ010000041">
    <property type="protein sequence ID" value="GAA3605914.1"/>
    <property type="molecule type" value="Genomic_DNA"/>
</dbReference>
<comment type="caution">
    <text evidence="2">The sequence shown here is derived from an EMBL/GenBank/DDBJ whole genome shotgun (WGS) entry which is preliminary data.</text>
</comment>